<dbReference type="STRING" id="159449.B4N89_12005"/>
<dbReference type="AlphaFoldDB" id="A0A1T3NXV1"/>
<evidence type="ECO:0008006" key="3">
    <source>
        <dbReference type="Google" id="ProtNLM"/>
    </source>
</evidence>
<dbReference type="Proteomes" id="UP000190037">
    <property type="component" value="Unassembled WGS sequence"/>
</dbReference>
<sequence>MSLHFSEETHRNLVARVPACTGRELPEWFREIEAGPAFSRFEDRVSWLQGEHNLGHGHALAIVREHERRRHAPGGVS</sequence>
<reference evidence="1 2" key="1">
    <citation type="submission" date="2017-03" db="EMBL/GenBank/DDBJ databases">
        <title>Draft genome sequence of Streptomyces scabrisporus NF3, endophyte isolated from Amphipterygium adstringens.</title>
        <authorList>
            <person name="Vazquez M."/>
            <person name="Ceapa C.D."/>
            <person name="Rodriguez Luna D."/>
            <person name="Sanchez Esquivel S."/>
        </authorList>
    </citation>
    <scope>NUCLEOTIDE SEQUENCE [LARGE SCALE GENOMIC DNA]</scope>
    <source>
        <strain evidence="1 2">NF3</strain>
    </source>
</reference>
<organism evidence="1 2">
    <name type="scientific">Embleya scabrispora</name>
    <dbReference type="NCBI Taxonomy" id="159449"/>
    <lineage>
        <taxon>Bacteria</taxon>
        <taxon>Bacillati</taxon>
        <taxon>Actinomycetota</taxon>
        <taxon>Actinomycetes</taxon>
        <taxon>Kitasatosporales</taxon>
        <taxon>Streptomycetaceae</taxon>
        <taxon>Embleya</taxon>
    </lineage>
</organism>
<evidence type="ECO:0000313" key="2">
    <source>
        <dbReference type="Proteomes" id="UP000190037"/>
    </source>
</evidence>
<protein>
    <recommendedName>
        <fullName evidence="3">DUF4287 domain-containing protein</fullName>
    </recommendedName>
</protein>
<dbReference type="InterPro" id="IPR025629">
    <property type="entry name" value="DUF4287"/>
</dbReference>
<dbReference type="Pfam" id="PF14117">
    <property type="entry name" value="DUF4287"/>
    <property type="match status" value="1"/>
</dbReference>
<proteinExistence type="predicted"/>
<dbReference type="EMBL" id="MWQN01000001">
    <property type="protein sequence ID" value="OPC81575.1"/>
    <property type="molecule type" value="Genomic_DNA"/>
</dbReference>
<evidence type="ECO:0000313" key="1">
    <source>
        <dbReference type="EMBL" id="OPC81575.1"/>
    </source>
</evidence>
<dbReference type="eggNOG" id="ENOG503302F">
    <property type="taxonomic scope" value="Bacteria"/>
</dbReference>
<gene>
    <name evidence="1" type="ORF">B4N89_12005</name>
</gene>
<dbReference type="RefSeq" id="WP_078975854.1">
    <property type="nucleotide sequence ID" value="NZ_MWQN01000001.1"/>
</dbReference>
<comment type="caution">
    <text evidence="1">The sequence shown here is derived from an EMBL/GenBank/DDBJ whole genome shotgun (WGS) entry which is preliminary data.</text>
</comment>
<dbReference type="OrthoDB" id="3215049at2"/>
<name>A0A1T3NXV1_9ACTN</name>
<accession>A0A1T3NXV1</accession>
<keyword evidence="2" id="KW-1185">Reference proteome</keyword>